<evidence type="ECO:0000259" key="6">
    <source>
        <dbReference type="Pfam" id="PF00520"/>
    </source>
</evidence>
<dbReference type="RefSeq" id="WP_119701504.1">
    <property type="nucleotide sequence ID" value="NZ_QJSA01000009.1"/>
</dbReference>
<feature type="domain" description="Ion transport" evidence="6">
    <location>
        <begin position="25"/>
        <end position="237"/>
    </location>
</feature>
<keyword evidence="3 5" id="KW-1133">Transmembrane helix</keyword>
<keyword evidence="4 5" id="KW-0472">Membrane</keyword>
<proteinExistence type="predicted"/>
<protein>
    <submittedName>
        <fullName evidence="7">Ion transporter</fullName>
    </submittedName>
</protein>
<evidence type="ECO:0000313" key="7">
    <source>
        <dbReference type="EMBL" id="RHW21003.1"/>
    </source>
</evidence>
<dbReference type="Pfam" id="PF00520">
    <property type="entry name" value="Ion_trans"/>
    <property type="match status" value="1"/>
</dbReference>
<feature type="transmembrane region" description="Helical" evidence="5">
    <location>
        <begin position="88"/>
        <end position="107"/>
    </location>
</feature>
<dbReference type="Gene3D" id="1.10.287.70">
    <property type="match status" value="1"/>
</dbReference>
<dbReference type="InterPro" id="IPR005821">
    <property type="entry name" value="Ion_trans_dom"/>
</dbReference>
<keyword evidence="2 5" id="KW-0812">Transmembrane</keyword>
<sequence length="289" mass="32354">MSTTLNATQPWRQRLAEWIESPRSQFLIMALIIVNAVILGLETAPSVMQHWGGLLSRLDQLILGIFVIEISLRFIAHDWRLLRDPWGLFDTLVIVIALIPASGPLAVLRALRVLRVLRLISIVPSMKIVVQSLLSALPGMGSIMALMGLVFYVAAVIATQLFGEQFPDWFGTLGASLYTLFQVMTLESWSMGIVRPVMEAYPLAWLYFVPFILIATFMMLNLFIAVIVDAIQNQRERVAASKAASQGKTVEPTEPHRSSLSGANQELLLEEVRQMRAELRSLRDQLGER</sequence>
<dbReference type="OrthoDB" id="5297065at2"/>
<evidence type="ECO:0000313" key="8">
    <source>
        <dbReference type="Proteomes" id="UP000265745"/>
    </source>
</evidence>
<dbReference type="InterPro" id="IPR043203">
    <property type="entry name" value="VGCC_Ca_Na"/>
</dbReference>
<gene>
    <name evidence="7" type="ORF">C2846_11605</name>
</gene>
<evidence type="ECO:0000256" key="2">
    <source>
        <dbReference type="ARBA" id="ARBA00022692"/>
    </source>
</evidence>
<evidence type="ECO:0000256" key="4">
    <source>
        <dbReference type="ARBA" id="ARBA00023136"/>
    </source>
</evidence>
<dbReference type="InterPro" id="IPR027359">
    <property type="entry name" value="Volt_channel_dom_sf"/>
</dbReference>
<comment type="caution">
    <text evidence="7">The sequence shown here is derived from an EMBL/GenBank/DDBJ whole genome shotgun (WGS) entry which is preliminary data.</text>
</comment>
<feature type="transmembrane region" description="Helical" evidence="5">
    <location>
        <begin position="26"/>
        <end position="48"/>
    </location>
</feature>
<evidence type="ECO:0000256" key="5">
    <source>
        <dbReference type="SAM" id="Phobius"/>
    </source>
</evidence>
<name>A0A396S2U4_9PSED</name>
<organism evidence="7 8">
    <name type="scientific">Pseudomonas jilinensis</name>
    <dbReference type="NCBI Taxonomy" id="2078689"/>
    <lineage>
        <taxon>Bacteria</taxon>
        <taxon>Pseudomonadati</taxon>
        <taxon>Pseudomonadota</taxon>
        <taxon>Gammaproteobacteria</taxon>
        <taxon>Pseudomonadales</taxon>
        <taxon>Pseudomonadaceae</taxon>
        <taxon>Pseudomonas</taxon>
    </lineage>
</organism>
<feature type="transmembrane region" description="Helical" evidence="5">
    <location>
        <begin position="60"/>
        <end position="76"/>
    </location>
</feature>
<dbReference type="Gene3D" id="1.20.120.350">
    <property type="entry name" value="Voltage-gated potassium channels. Chain C"/>
    <property type="match status" value="1"/>
</dbReference>
<feature type="transmembrane region" description="Helical" evidence="5">
    <location>
        <begin position="143"/>
        <end position="162"/>
    </location>
</feature>
<dbReference type="SUPFAM" id="SSF81324">
    <property type="entry name" value="Voltage-gated potassium channels"/>
    <property type="match status" value="1"/>
</dbReference>
<evidence type="ECO:0000256" key="3">
    <source>
        <dbReference type="ARBA" id="ARBA00022989"/>
    </source>
</evidence>
<dbReference type="GO" id="GO:0001518">
    <property type="term" value="C:voltage-gated sodium channel complex"/>
    <property type="evidence" value="ECO:0007669"/>
    <property type="project" value="TreeGrafter"/>
</dbReference>
<evidence type="ECO:0000256" key="1">
    <source>
        <dbReference type="ARBA" id="ARBA00004141"/>
    </source>
</evidence>
<feature type="transmembrane region" description="Helical" evidence="5">
    <location>
        <begin position="205"/>
        <end position="228"/>
    </location>
</feature>
<dbReference type="Proteomes" id="UP000265745">
    <property type="component" value="Unassembled WGS sequence"/>
</dbReference>
<dbReference type="EMBL" id="QJSA01000009">
    <property type="protein sequence ID" value="RHW21003.1"/>
    <property type="molecule type" value="Genomic_DNA"/>
</dbReference>
<comment type="subcellular location">
    <subcellularLocation>
        <location evidence="1">Membrane</location>
        <topology evidence="1">Multi-pass membrane protein</topology>
    </subcellularLocation>
</comment>
<dbReference type="PANTHER" id="PTHR10037:SF62">
    <property type="entry name" value="SODIUM CHANNEL PROTEIN 60E"/>
    <property type="match status" value="1"/>
</dbReference>
<dbReference type="AlphaFoldDB" id="A0A396S2U4"/>
<reference evidence="7 8" key="1">
    <citation type="submission" date="2018-06" db="EMBL/GenBank/DDBJ databases">
        <title>Pseudomonas jilinensis sp. nov., isolated from the production water of Jilin Oilfield in China.</title>
        <authorList>
            <person name="Wang J."/>
        </authorList>
    </citation>
    <scope>NUCLEOTIDE SEQUENCE [LARGE SCALE GENOMIC DNA]</scope>
    <source>
        <strain evidence="7 8">JS15-10A1</strain>
    </source>
</reference>
<accession>A0A396S2U4</accession>
<dbReference type="GO" id="GO:0005248">
    <property type="term" value="F:voltage-gated sodium channel activity"/>
    <property type="evidence" value="ECO:0007669"/>
    <property type="project" value="TreeGrafter"/>
</dbReference>
<keyword evidence="8" id="KW-1185">Reference proteome</keyword>
<dbReference type="PANTHER" id="PTHR10037">
    <property type="entry name" value="VOLTAGE-GATED CATION CHANNEL CALCIUM AND SODIUM"/>
    <property type="match status" value="1"/>
</dbReference>